<dbReference type="GO" id="GO:0010494">
    <property type="term" value="C:cytoplasmic stress granule"/>
    <property type="evidence" value="ECO:0007669"/>
    <property type="project" value="UniProtKB-SubCell"/>
</dbReference>
<feature type="domain" description="NTF2" evidence="6">
    <location>
        <begin position="27"/>
        <end position="141"/>
    </location>
</feature>
<dbReference type="AlphaFoldDB" id="A0A5S6R348"/>
<evidence type="ECO:0000256" key="4">
    <source>
        <dbReference type="SAM" id="MobiDB-lite"/>
    </source>
</evidence>
<protein>
    <submittedName>
        <fullName evidence="8 9">NTF2 domain-containing protein</fullName>
    </submittedName>
</protein>
<dbReference type="WBParaSite" id="TMUE_3000014061.1">
    <property type="protein sequence ID" value="TMUE_3000014061.1"/>
    <property type="gene ID" value="WBGene00302118"/>
</dbReference>
<dbReference type="GO" id="GO:0003729">
    <property type="term" value="F:mRNA binding"/>
    <property type="evidence" value="ECO:0007669"/>
    <property type="project" value="TreeGrafter"/>
</dbReference>
<dbReference type="InterPro" id="IPR002075">
    <property type="entry name" value="NTF2_dom"/>
</dbReference>
<dbReference type="CDD" id="cd00780">
    <property type="entry name" value="NTF2"/>
    <property type="match status" value="1"/>
</dbReference>
<dbReference type="InterPro" id="IPR012677">
    <property type="entry name" value="Nucleotide-bd_a/b_plait_sf"/>
</dbReference>
<keyword evidence="7" id="KW-1185">Reference proteome</keyword>
<dbReference type="SUPFAM" id="SSF54427">
    <property type="entry name" value="NTF2-like"/>
    <property type="match status" value="1"/>
</dbReference>
<feature type="compositionally biased region" description="Polar residues" evidence="4">
    <location>
        <begin position="216"/>
        <end position="231"/>
    </location>
</feature>
<dbReference type="STRING" id="70415.A0A5S6R348"/>
<dbReference type="SMART" id="SM00360">
    <property type="entry name" value="RRM"/>
    <property type="match status" value="1"/>
</dbReference>
<evidence type="ECO:0000256" key="1">
    <source>
        <dbReference type="ARBA" id="ARBA00004210"/>
    </source>
</evidence>
<accession>A0A5S6R348</accession>
<dbReference type="PROSITE" id="PS50177">
    <property type="entry name" value="NTF2_DOMAIN"/>
    <property type="match status" value="1"/>
</dbReference>
<dbReference type="Pfam" id="PF00076">
    <property type="entry name" value="RRM_1"/>
    <property type="match status" value="1"/>
</dbReference>
<dbReference type="SUPFAM" id="SSF54928">
    <property type="entry name" value="RNA-binding domain, RBD"/>
    <property type="match status" value="1"/>
</dbReference>
<reference evidence="7" key="1">
    <citation type="submission" date="2013-11" db="EMBL/GenBank/DDBJ databases">
        <authorList>
            <person name="Aslett M."/>
        </authorList>
    </citation>
    <scope>NUCLEOTIDE SEQUENCE [LARGE SCALE GENOMIC DNA]</scope>
    <source>
        <strain evidence="7">Edinburgh</strain>
    </source>
</reference>
<proteinExistence type="predicted"/>
<evidence type="ECO:0000313" key="9">
    <source>
        <dbReference type="WBParaSite" id="TMUE_3000014061.1"/>
    </source>
</evidence>
<name>A0A5S6R348_TRIMR</name>
<dbReference type="Gene3D" id="3.30.70.330">
    <property type="match status" value="1"/>
</dbReference>
<keyword evidence="2 3" id="KW-0694">RNA-binding</keyword>
<feature type="domain" description="RRM" evidence="5">
    <location>
        <begin position="316"/>
        <end position="400"/>
    </location>
</feature>
<evidence type="ECO:0000313" key="7">
    <source>
        <dbReference type="Proteomes" id="UP000046395"/>
    </source>
</evidence>
<dbReference type="InterPro" id="IPR035979">
    <property type="entry name" value="RBD_domain_sf"/>
</dbReference>
<evidence type="ECO:0000256" key="2">
    <source>
        <dbReference type="ARBA" id="ARBA00022884"/>
    </source>
</evidence>
<reference evidence="8 9" key="3">
    <citation type="submission" date="2019-12" db="UniProtKB">
        <authorList>
            <consortium name="WormBaseParasite"/>
        </authorList>
    </citation>
    <scope>IDENTIFICATION</scope>
</reference>
<comment type="subcellular location">
    <subcellularLocation>
        <location evidence="1">Cytoplasm</location>
        <location evidence="1">Stress granule</location>
    </subcellularLocation>
</comment>
<dbReference type="InterPro" id="IPR000504">
    <property type="entry name" value="RRM_dom"/>
</dbReference>
<organism evidence="7 9">
    <name type="scientific">Trichuris muris</name>
    <name type="common">Mouse whipworm</name>
    <dbReference type="NCBI Taxonomy" id="70415"/>
    <lineage>
        <taxon>Eukaryota</taxon>
        <taxon>Metazoa</taxon>
        <taxon>Ecdysozoa</taxon>
        <taxon>Nematoda</taxon>
        <taxon>Enoplea</taxon>
        <taxon>Dorylaimia</taxon>
        <taxon>Trichinellida</taxon>
        <taxon>Trichuridae</taxon>
        <taxon>Trichuris</taxon>
    </lineage>
</organism>
<evidence type="ECO:0000259" key="5">
    <source>
        <dbReference type="PROSITE" id="PS50102"/>
    </source>
</evidence>
<evidence type="ECO:0000256" key="3">
    <source>
        <dbReference type="PROSITE-ProRule" id="PRU00176"/>
    </source>
</evidence>
<dbReference type="Pfam" id="PF02136">
    <property type="entry name" value="NTF2"/>
    <property type="match status" value="1"/>
</dbReference>
<dbReference type="GO" id="GO:1990904">
    <property type="term" value="C:ribonucleoprotein complex"/>
    <property type="evidence" value="ECO:0007669"/>
    <property type="project" value="TreeGrafter"/>
</dbReference>
<dbReference type="PANTHER" id="PTHR10693:SF20">
    <property type="entry name" value="AT27578P"/>
    <property type="match status" value="1"/>
</dbReference>
<dbReference type="PANTHER" id="PTHR10693">
    <property type="entry name" value="RAS GTPASE-ACTIVATING PROTEIN-BINDING PROTEIN"/>
    <property type="match status" value="1"/>
</dbReference>
<dbReference type="InterPro" id="IPR039539">
    <property type="entry name" value="Ras_GTPase_bind_prot"/>
</dbReference>
<dbReference type="PROSITE" id="PS50102">
    <property type="entry name" value="RRM"/>
    <property type="match status" value="1"/>
</dbReference>
<dbReference type="CDD" id="cd00590">
    <property type="entry name" value="RRM_SF"/>
    <property type="match status" value="1"/>
</dbReference>
<dbReference type="InterPro" id="IPR018222">
    <property type="entry name" value="Nuclear_transport_factor_2_euk"/>
</dbReference>
<feature type="region of interest" description="Disordered" evidence="4">
    <location>
        <begin position="181"/>
        <end position="248"/>
    </location>
</feature>
<dbReference type="Proteomes" id="UP000046395">
    <property type="component" value="Unassembled WGS sequence"/>
</dbReference>
<sequence>MVLDASSDARTQSSNVTEQEKISPAYIAKEFAHQYYRVLNMAPSHIHRFYSYSSTLVLEEDEEPSVGQAEIQKRFSKSVLPHCSTRIYAIHGLYTLSNGVVAQVIGEMSLPGKPMRYFTQTFVLEQQTAHKYYISNDIFCFLDSAKANSLWPLPVESYENGRCVLDDARENVSNANKSLLDAQADVEERQRSDGTLGAINSGANSKVSRNEENGKALSSSPSRENEVSTAMEQKGPNVPPVSSQPSEGAIPEEIHWEEQTTWATIVKTPSEKQEIDSRIEAGSENRAVRKNLHLSVTEQAGRNESLTSEAVEVPQNQIFVGNLPEDIKELEVRNCFKVYGKVTSVIIRCKRTLHMGRDAGLAVYAFVAFADKESVTRVLNDSQNVLVRGHIRVNIQLRRSPQPARLRYGEARNGYRDGRNTGTDYNNWRPPYKGGVDRYGQANSSYARNGPPCNVGVLNDMARRGRVYPSQRGRSAQYPT</sequence>
<dbReference type="Gene3D" id="3.10.450.50">
    <property type="match status" value="1"/>
</dbReference>
<dbReference type="GO" id="GO:0005829">
    <property type="term" value="C:cytosol"/>
    <property type="evidence" value="ECO:0007669"/>
    <property type="project" value="TreeGrafter"/>
</dbReference>
<dbReference type="WBParaSite" id="TMUE_0000000508.1">
    <property type="protein sequence ID" value="TMUE_0000000508.1"/>
    <property type="gene ID" value="WBGene00296448"/>
</dbReference>
<evidence type="ECO:0000259" key="6">
    <source>
        <dbReference type="PROSITE" id="PS50177"/>
    </source>
</evidence>
<dbReference type="InterPro" id="IPR032710">
    <property type="entry name" value="NTF2-like_dom_sf"/>
</dbReference>
<reference evidence="7" key="2">
    <citation type="submission" date="2014-03" db="EMBL/GenBank/DDBJ databases">
        <title>The whipworm genome and dual-species transcriptomics of an intimate host-pathogen interaction.</title>
        <authorList>
            <person name="Foth B.J."/>
            <person name="Tsai I.J."/>
            <person name="Reid A.J."/>
            <person name="Bancroft A.J."/>
            <person name="Nichol S."/>
            <person name="Tracey A."/>
            <person name="Holroyd N."/>
            <person name="Cotton J.A."/>
            <person name="Stanley E.J."/>
            <person name="Zarowiecki M."/>
            <person name="Liu J.Z."/>
            <person name="Huckvale T."/>
            <person name="Cooper P.J."/>
            <person name="Grencis R.K."/>
            <person name="Berriman M."/>
        </authorList>
    </citation>
    <scope>NUCLEOTIDE SEQUENCE [LARGE SCALE GENOMIC DNA]</scope>
    <source>
        <strain evidence="7">Edinburgh</strain>
    </source>
</reference>
<evidence type="ECO:0000313" key="8">
    <source>
        <dbReference type="WBParaSite" id="TMUE_0000000508.1"/>
    </source>
</evidence>